<dbReference type="GO" id="GO:0051287">
    <property type="term" value="F:NAD binding"/>
    <property type="evidence" value="ECO:0007669"/>
    <property type="project" value="InterPro"/>
</dbReference>
<feature type="binding site" evidence="5">
    <location>
        <position position="233"/>
    </location>
    <ligand>
        <name>NAD(+)</name>
        <dbReference type="ChEBI" id="CHEBI:57540"/>
    </ligand>
</feature>
<dbReference type="Pfam" id="PF11890">
    <property type="entry name" value="DUF3410"/>
    <property type="match status" value="1"/>
</dbReference>
<protein>
    <recommendedName>
        <fullName evidence="5">Erythronate-4-phosphate dehydrogenase</fullName>
        <ecNumber evidence="5">1.1.1.290</ecNumber>
    </recommendedName>
</protein>
<dbReference type="GO" id="GO:0046983">
    <property type="term" value="F:protein dimerization activity"/>
    <property type="evidence" value="ECO:0007669"/>
    <property type="project" value="InterPro"/>
</dbReference>
<dbReference type="InterPro" id="IPR006140">
    <property type="entry name" value="D-isomer_DH_NAD-bd"/>
</dbReference>
<dbReference type="PROSITE" id="PS00671">
    <property type="entry name" value="D_2_HYDROXYACID_DH_3"/>
    <property type="match status" value="1"/>
</dbReference>
<sequence length="381" mass="40874">MIIVADENMPALDAMFGGHAEIRTYPGREIGPDQVGDAEILLVRSVTRVDPALIEAAPRLKFVGTATIGFDHIDTRALEARGISWSNAPGCNAEAVGEYVLTALLTLAERLGVPLKGRTLGVIGAGNTGSATAARAAALGMRVLLNDPPKQRGGDPRAFVDLGTLLTQSDVVCCHVPLSRQGADATFHLLDAARLGLMKANAWLVNACRGEVVDNGALIAHKRTHPECRLILDVWEGEPNPMAELVALAEIATPHIAGYSVEAKLRGNWLLLSRLGETLALDEVPPLTTYLPQAAISTLGLSAPAAQSDLARVARLVYDIDAQDRRFREWSGQVGGFDRQRKAHLERREFMSLTIVGPAEQAALWSQLGFNTRENLHGTGL</sequence>
<evidence type="ECO:0000313" key="9">
    <source>
        <dbReference type="EMBL" id="TKB49847.1"/>
    </source>
</evidence>
<comment type="pathway">
    <text evidence="5">Cofactor biosynthesis; pyridoxine 5'-phosphate biosynthesis; pyridoxine 5'-phosphate from D-erythrose 4-phosphate: step 2/5.</text>
</comment>
<keyword evidence="1 5" id="KW-0963">Cytoplasm</keyword>
<dbReference type="OrthoDB" id="9770208at2"/>
<feature type="active site" description="Proton donor" evidence="5">
    <location>
        <position position="255"/>
    </location>
</feature>
<keyword evidence="10" id="KW-1185">Reference proteome</keyword>
<dbReference type="Pfam" id="PF00389">
    <property type="entry name" value="2-Hacid_dh"/>
    <property type="match status" value="1"/>
</dbReference>
<feature type="domain" description="D-isomer specific 2-hydroxyacid dehydrogenase catalytic" evidence="6">
    <location>
        <begin position="27"/>
        <end position="258"/>
    </location>
</feature>
<comment type="caution">
    <text evidence="5">Lacks conserved residue(s) required for the propagation of feature annotation.</text>
</comment>
<dbReference type="Gene3D" id="3.30.1370.170">
    <property type="match status" value="1"/>
</dbReference>
<comment type="caution">
    <text evidence="9">The sequence shown here is derived from an EMBL/GenBank/DDBJ whole genome shotgun (WGS) entry which is preliminary data.</text>
</comment>
<dbReference type="UniPathway" id="UPA00244">
    <property type="reaction ID" value="UER00310"/>
</dbReference>
<dbReference type="PANTHER" id="PTHR43761:SF1">
    <property type="entry name" value="D-ISOMER SPECIFIC 2-HYDROXYACID DEHYDROGENASE CATALYTIC DOMAIN-CONTAINING PROTEIN-RELATED"/>
    <property type="match status" value="1"/>
</dbReference>
<feature type="domain" description="Erythronate-4-phosphate dehydrogenase dimerisation" evidence="8">
    <location>
        <begin position="290"/>
        <end position="369"/>
    </location>
</feature>
<evidence type="ECO:0000259" key="8">
    <source>
        <dbReference type="Pfam" id="PF11890"/>
    </source>
</evidence>
<organism evidence="9 10">
    <name type="scientific">Ferrimonas sediminicola</name>
    <dbReference type="NCBI Taxonomy" id="2569538"/>
    <lineage>
        <taxon>Bacteria</taxon>
        <taxon>Pseudomonadati</taxon>
        <taxon>Pseudomonadota</taxon>
        <taxon>Gammaproteobacteria</taxon>
        <taxon>Alteromonadales</taxon>
        <taxon>Ferrimonadaceae</taxon>
        <taxon>Ferrimonas</taxon>
    </lineage>
</organism>
<dbReference type="SUPFAM" id="SSF51735">
    <property type="entry name" value="NAD(P)-binding Rossmann-fold domains"/>
    <property type="match status" value="1"/>
</dbReference>
<comment type="catalytic activity">
    <reaction evidence="5">
        <text>4-phospho-D-erythronate + NAD(+) = (R)-3-hydroxy-2-oxo-4-phosphooxybutanoate + NADH + H(+)</text>
        <dbReference type="Rhea" id="RHEA:18829"/>
        <dbReference type="ChEBI" id="CHEBI:15378"/>
        <dbReference type="ChEBI" id="CHEBI:57540"/>
        <dbReference type="ChEBI" id="CHEBI:57945"/>
        <dbReference type="ChEBI" id="CHEBI:58538"/>
        <dbReference type="ChEBI" id="CHEBI:58766"/>
        <dbReference type="EC" id="1.1.1.290"/>
    </reaction>
</comment>
<feature type="binding site" evidence="5">
    <location>
        <position position="259"/>
    </location>
    <ligand>
        <name>substrate</name>
    </ligand>
</feature>
<dbReference type="AlphaFoldDB" id="A0A4U1BFF3"/>
<dbReference type="InterPro" id="IPR006139">
    <property type="entry name" value="D-isomer_2_OHA_DH_cat_dom"/>
</dbReference>
<feature type="binding site" evidence="5">
    <location>
        <position position="67"/>
    </location>
    <ligand>
        <name>substrate</name>
    </ligand>
</feature>
<evidence type="ECO:0000313" key="10">
    <source>
        <dbReference type="Proteomes" id="UP000305674"/>
    </source>
</evidence>
<evidence type="ECO:0000256" key="4">
    <source>
        <dbReference type="ARBA" id="ARBA00023096"/>
    </source>
</evidence>
<dbReference type="GO" id="GO:0005737">
    <property type="term" value="C:cytoplasm"/>
    <property type="evidence" value="ECO:0007669"/>
    <property type="project" value="UniProtKB-SubCell"/>
</dbReference>
<comment type="subunit">
    <text evidence="5">Homodimer.</text>
</comment>
<dbReference type="Pfam" id="PF02826">
    <property type="entry name" value="2-Hacid_dh_C"/>
    <property type="match status" value="1"/>
</dbReference>
<dbReference type="HAMAP" id="MF_01825">
    <property type="entry name" value="PdxB"/>
    <property type="match status" value="1"/>
</dbReference>
<evidence type="ECO:0000259" key="6">
    <source>
        <dbReference type="Pfam" id="PF00389"/>
    </source>
</evidence>
<evidence type="ECO:0000256" key="2">
    <source>
        <dbReference type="ARBA" id="ARBA00023002"/>
    </source>
</evidence>
<dbReference type="SUPFAM" id="SSF52283">
    <property type="entry name" value="Formate/glycerate dehydrogenase catalytic domain-like"/>
    <property type="match status" value="1"/>
</dbReference>
<keyword evidence="2 5" id="KW-0560">Oxidoreductase</keyword>
<name>A0A4U1BFF3_9GAMM</name>
<dbReference type="EMBL" id="SWCI01000003">
    <property type="protein sequence ID" value="TKB49847.1"/>
    <property type="molecule type" value="Genomic_DNA"/>
</dbReference>
<dbReference type="InterPro" id="IPR050418">
    <property type="entry name" value="D-iso_2-hydroxyacid_DH_PdxB"/>
</dbReference>
<keyword evidence="3 5" id="KW-0520">NAD</keyword>
<dbReference type="InterPro" id="IPR036291">
    <property type="entry name" value="NAD(P)-bd_dom_sf"/>
</dbReference>
<feature type="binding site" evidence="5">
    <location>
        <position position="147"/>
    </location>
    <ligand>
        <name>NAD(+)</name>
        <dbReference type="ChEBI" id="CHEBI:57540"/>
    </ligand>
</feature>
<dbReference type="PANTHER" id="PTHR43761">
    <property type="entry name" value="D-ISOMER SPECIFIC 2-HYDROXYACID DEHYDROGENASE FAMILY PROTEIN (AFU_ORTHOLOGUE AFUA_1G13630)"/>
    <property type="match status" value="1"/>
</dbReference>
<evidence type="ECO:0000256" key="1">
    <source>
        <dbReference type="ARBA" id="ARBA00022490"/>
    </source>
</evidence>
<feature type="binding site" evidence="5">
    <location>
        <position position="45"/>
    </location>
    <ligand>
        <name>substrate</name>
    </ligand>
</feature>
<comment type="similarity">
    <text evidence="5">Belongs to the D-isomer specific 2-hydroxyacid dehydrogenase family. PdxB subfamily.</text>
</comment>
<dbReference type="RefSeq" id="WP_136852397.1">
    <property type="nucleotide sequence ID" value="NZ_SWCI01000003.1"/>
</dbReference>
<dbReference type="CDD" id="cd12158">
    <property type="entry name" value="ErythrP_dh"/>
    <property type="match status" value="1"/>
</dbReference>
<gene>
    <name evidence="5" type="primary">pdxB</name>
    <name evidence="9" type="ORF">FCL40_06730</name>
</gene>
<feature type="active site" evidence="5">
    <location>
        <position position="238"/>
    </location>
</feature>
<dbReference type="GO" id="GO:0008615">
    <property type="term" value="P:pyridoxine biosynthetic process"/>
    <property type="evidence" value="ECO:0007669"/>
    <property type="project" value="UniProtKB-UniRule"/>
</dbReference>
<comment type="function">
    <text evidence="5">Catalyzes the oxidation of erythronate-4-phosphate to 3-hydroxy-2-oxo-4-phosphonooxybutanoate.</text>
</comment>
<evidence type="ECO:0000256" key="3">
    <source>
        <dbReference type="ARBA" id="ARBA00023027"/>
    </source>
</evidence>
<dbReference type="GO" id="GO:0033711">
    <property type="term" value="F:4-phosphoerythronate dehydrogenase activity"/>
    <property type="evidence" value="ECO:0007669"/>
    <property type="project" value="UniProtKB-EC"/>
</dbReference>
<reference evidence="9 10" key="1">
    <citation type="submission" date="2019-04" db="EMBL/GenBank/DDBJ databases">
        <authorList>
            <person name="Hwang J.C."/>
        </authorList>
    </citation>
    <scope>NUCLEOTIDE SEQUENCE [LARGE SCALE GENOMIC DNA]</scope>
    <source>
        <strain evidence="9 10">IMCC35001</strain>
    </source>
</reference>
<dbReference type="InterPro" id="IPR020921">
    <property type="entry name" value="Erythronate-4-P_DHase"/>
</dbReference>
<evidence type="ECO:0000259" key="7">
    <source>
        <dbReference type="Pfam" id="PF02826"/>
    </source>
</evidence>
<keyword evidence="4 5" id="KW-0664">Pyridoxine biosynthesis</keyword>
<feature type="binding site" evidence="5">
    <location>
        <position position="258"/>
    </location>
    <ligand>
        <name>NAD(+)</name>
        <dbReference type="ChEBI" id="CHEBI:57540"/>
    </ligand>
</feature>
<comment type="subcellular location">
    <subcellularLocation>
        <location evidence="5">Cytoplasm</location>
    </subcellularLocation>
</comment>
<accession>A0A4U1BFF3</accession>
<proteinExistence type="inferred from homology"/>
<dbReference type="Gene3D" id="3.40.50.720">
    <property type="entry name" value="NAD(P)-binding Rossmann-like Domain"/>
    <property type="match status" value="2"/>
</dbReference>
<evidence type="ECO:0000256" key="5">
    <source>
        <dbReference type="HAMAP-Rule" id="MF_01825"/>
    </source>
</evidence>
<dbReference type="InterPro" id="IPR024531">
    <property type="entry name" value="Erythronate-4-P_DHase_dimer"/>
</dbReference>
<dbReference type="EC" id="1.1.1.290" evidence="5"/>
<feature type="domain" description="D-isomer specific 2-hydroxyacid dehydrogenase NAD-binding" evidence="7">
    <location>
        <begin position="110"/>
        <end position="257"/>
    </location>
</feature>
<dbReference type="Proteomes" id="UP000305674">
    <property type="component" value="Unassembled WGS sequence"/>
</dbReference>
<dbReference type="InterPro" id="IPR038251">
    <property type="entry name" value="PdxB_dimer_sf"/>
</dbReference>
<feature type="active site" evidence="5">
    <location>
        <position position="209"/>
    </location>
</feature>
<dbReference type="InterPro" id="IPR029753">
    <property type="entry name" value="D-isomer_DH_CS"/>
</dbReference>